<reference evidence="6" key="2">
    <citation type="submission" date="2020-05" db="UniProtKB">
        <authorList>
            <consortium name="EnsemblMetazoa"/>
        </authorList>
    </citation>
    <scope>IDENTIFICATION</scope>
    <source>
        <strain evidence="6">IAEA</strain>
    </source>
</reference>
<dbReference type="VEuPathDB" id="VectorBase:GPAI041935"/>
<evidence type="ECO:0000313" key="6">
    <source>
        <dbReference type="EnsemblMetazoa" id="GPAI041935-PA"/>
    </source>
</evidence>
<evidence type="ECO:0000256" key="3">
    <source>
        <dbReference type="ARBA" id="ARBA00023054"/>
    </source>
</evidence>
<accession>A0A1B0AD99</accession>
<dbReference type="SUPFAM" id="SSF52540">
    <property type="entry name" value="P-loop containing nucleoside triphosphate hydrolases"/>
    <property type="match status" value="1"/>
</dbReference>
<dbReference type="GO" id="GO:0016887">
    <property type="term" value="F:ATP hydrolysis activity"/>
    <property type="evidence" value="ECO:0007669"/>
    <property type="project" value="InterPro"/>
</dbReference>
<dbReference type="Proteomes" id="UP000092445">
    <property type="component" value="Unassembled WGS sequence"/>
</dbReference>
<dbReference type="GO" id="GO:0005634">
    <property type="term" value="C:nucleus"/>
    <property type="evidence" value="ECO:0007669"/>
    <property type="project" value="TreeGrafter"/>
</dbReference>
<comment type="similarity">
    <text evidence="1">Belongs to the SMC family. SMC5 subfamily.</text>
</comment>
<feature type="coiled-coil region" evidence="4">
    <location>
        <begin position="177"/>
        <end position="218"/>
    </location>
</feature>
<sequence length="284" mass="32430">MSTFGKIKSVYCKDFVTYSECTFTPSEYLNVIVGPNGSGKSTLVSATLLCLGGEPKLLARSNFIRDYIKNGCSSAKIRVEMCAEQKDKENLCDTKSVEFTRTFDKNDKSECFIDDRSYSHRDCLKAISKFNIQVNNLCQFLPQDRVQDFAKMSPQEILSNTISSVCSVEILENFEKLKELQNNQKNNQSTHQKLVQKLEESKNRINGLRGELNRFNVRQETEEKLIACNIKKVKVETDELSANLAQGQEMEKDPYTTVCINRSNSLKNNWRLSGLRRTRPSSKK</sequence>
<dbReference type="GO" id="GO:0000724">
    <property type="term" value="P:double-strand break repair via homologous recombination"/>
    <property type="evidence" value="ECO:0007669"/>
    <property type="project" value="TreeGrafter"/>
</dbReference>
<dbReference type="Pfam" id="PF13476">
    <property type="entry name" value="AAA_23"/>
    <property type="match status" value="1"/>
</dbReference>
<reference evidence="7" key="1">
    <citation type="submission" date="2014-03" db="EMBL/GenBank/DDBJ databases">
        <authorList>
            <person name="Aksoy S."/>
            <person name="Warren W."/>
            <person name="Wilson R.K."/>
        </authorList>
    </citation>
    <scope>NUCLEOTIDE SEQUENCE [LARGE SCALE GENOMIC DNA]</scope>
    <source>
        <strain evidence="7">IAEA</strain>
    </source>
</reference>
<proteinExistence type="inferred from homology"/>
<evidence type="ECO:0000259" key="5">
    <source>
        <dbReference type="Pfam" id="PF13476"/>
    </source>
</evidence>
<evidence type="ECO:0000256" key="1">
    <source>
        <dbReference type="ARBA" id="ARBA00010171"/>
    </source>
</evidence>
<dbReference type="InterPro" id="IPR027417">
    <property type="entry name" value="P-loop_NTPase"/>
</dbReference>
<organism evidence="6 7">
    <name type="scientific">Glossina pallidipes</name>
    <name type="common">Tsetse fly</name>
    <dbReference type="NCBI Taxonomy" id="7398"/>
    <lineage>
        <taxon>Eukaryota</taxon>
        <taxon>Metazoa</taxon>
        <taxon>Ecdysozoa</taxon>
        <taxon>Arthropoda</taxon>
        <taxon>Hexapoda</taxon>
        <taxon>Insecta</taxon>
        <taxon>Pterygota</taxon>
        <taxon>Neoptera</taxon>
        <taxon>Endopterygota</taxon>
        <taxon>Diptera</taxon>
        <taxon>Brachycera</taxon>
        <taxon>Muscomorpha</taxon>
        <taxon>Hippoboscoidea</taxon>
        <taxon>Glossinidae</taxon>
        <taxon>Glossina</taxon>
    </lineage>
</organism>
<keyword evidence="7" id="KW-1185">Reference proteome</keyword>
<dbReference type="PANTHER" id="PTHR45916:SF1">
    <property type="entry name" value="STRUCTURAL MAINTENANCE OF CHROMOSOMES PROTEIN 5"/>
    <property type="match status" value="1"/>
</dbReference>
<evidence type="ECO:0000256" key="4">
    <source>
        <dbReference type="SAM" id="Coils"/>
    </source>
</evidence>
<evidence type="ECO:0000256" key="2">
    <source>
        <dbReference type="ARBA" id="ARBA00018687"/>
    </source>
</evidence>
<dbReference type="PANTHER" id="PTHR45916">
    <property type="entry name" value="STRUCTURAL MAINTENANCE OF CHROMOSOMES PROTEIN 5"/>
    <property type="match status" value="1"/>
</dbReference>
<dbReference type="InterPro" id="IPR038729">
    <property type="entry name" value="Rad50/SbcC_AAA"/>
</dbReference>
<dbReference type="STRING" id="7398.A0A1B0AD99"/>
<protein>
    <recommendedName>
        <fullName evidence="2">Structural maintenance of chromosomes protein 5</fullName>
    </recommendedName>
</protein>
<keyword evidence="3 4" id="KW-0175">Coiled coil</keyword>
<dbReference type="Gene3D" id="3.40.50.300">
    <property type="entry name" value="P-loop containing nucleotide triphosphate hydrolases"/>
    <property type="match status" value="1"/>
</dbReference>
<dbReference type="GO" id="GO:0030915">
    <property type="term" value="C:Smc5-Smc6 complex"/>
    <property type="evidence" value="ECO:0007669"/>
    <property type="project" value="TreeGrafter"/>
</dbReference>
<dbReference type="GO" id="GO:0003697">
    <property type="term" value="F:single-stranded DNA binding"/>
    <property type="evidence" value="ECO:0007669"/>
    <property type="project" value="TreeGrafter"/>
</dbReference>
<dbReference type="AlphaFoldDB" id="A0A1B0AD99"/>
<feature type="domain" description="Rad50/SbcC-type AAA" evidence="5">
    <location>
        <begin position="10"/>
        <end position="214"/>
    </location>
</feature>
<dbReference type="EnsemblMetazoa" id="GPAI041935-RA">
    <property type="protein sequence ID" value="GPAI041935-PA"/>
    <property type="gene ID" value="GPAI041935"/>
</dbReference>
<evidence type="ECO:0000313" key="7">
    <source>
        <dbReference type="Proteomes" id="UP000092445"/>
    </source>
</evidence>
<name>A0A1B0AD99_GLOPL</name>